<accession>A0A061IS56</accession>
<comment type="caution">
    <text evidence="1">The sequence shown here is derived from an EMBL/GenBank/DDBJ whole genome shotgun (WGS) entry which is preliminary data.</text>
</comment>
<organism evidence="1 2">
    <name type="scientific">Trypanosoma rangeli SC58</name>
    <dbReference type="NCBI Taxonomy" id="429131"/>
    <lineage>
        <taxon>Eukaryota</taxon>
        <taxon>Discoba</taxon>
        <taxon>Euglenozoa</taxon>
        <taxon>Kinetoplastea</taxon>
        <taxon>Metakinetoplastina</taxon>
        <taxon>Trypanosomatida</taxon>
        <taxon>Trypanosomatidae</taxon>
        <taxon>Trypanosoma</taxon>
        <taxon>Herpetosoma</taxon>
    </lineage>
</organism>
<sequence>MVVEIAESPVPSKGKPSLPQVQGVGAGFVPHVLGRALVDVVIQVPRGAVINVVQRLPRTDGIFCVFFGGASVCVALQIARRP</sequence>
<reference evidence="1 2" key="1">
    <citation type="submission" date="2013-07" db="EMBL/GenBank/DDBJ databases">
        <authorList>
            <person name="Stoco P.H."/>
            <person name="Wagner G."/>
            <person name="Gerber A."/>
            <person name="Zaha A."/>
            <person name="Thompson C."/>
            <person name="Bartholomeu D.C."/>
            <person name="Luckemeyer D.D."/>
            <person name="Bahia D."/>
            <person name="Loreto E."/>
            <person name="Prestes E.B."/>
            <person name="Lima F.M."/>
            <person name="Rodrigues-Luiz G."/>
            <person name="Vallejo G.A."/>
            <person name="Filho J.F."/>
            <person name="Monteiro K.M."/>
            <person name="Tyler K.M."/>
            <person name="de Almeida L.G."/>
            <person name="Ortiz M.F."/>
            <person name="Siervo M.A."/>
            <person name="de Moraes M.H."/>
            <person name="Cunha O.L."/>
            <person name="Mendonca-Neto R."/>
            <person name="Silva R."/>
            <person name="Teixeira S.M."/>
            <person name="Murta S.M."/>
            <person name="Sincero T.C."/>
            <person name="Mendes T.A."/>
            <person name="Urmenyi T.P."/>
            <person name="Silva V.G."/>
            <person name="da Rocha W.D."/>
            <person name="Andersson B."/>
            <person name="Romanha A.J."/>
            <person name="Steindel M."/>
            <person name="de Vasconcelos A.T."/>
            <person name="Grisard E.C."/>
        </authorList>
    </citation>
    <scope>NUCLEOTIDE SEQUENCE [LARGE SCALE GENOMIC DNA]</scope>
    <source>
        <strain evidence="1 2">SC58</strain>
    </source>
</reference>
<dbReference type="Proteomes" id="UP000031737">
    <property type="component" value="Unassembled WGS sequence"/>
</dbReference>
<dbReference type="PANTHER" id="PTHR10314">
    <property type="entry name" value="CYSTATHIONINE BETA-SYNTHASE"/>
    <property type="match status" value="1"/>
</dbReference>
<protein>
    <submittedName>
        <fullName evidence="1">Uncharacterized protein</fullName>
    </submittedName>
</protein>
<evidence type="ECO:0000313" key="2">
    <source>
        <dbReference type="Proteomes" id="UP000031737"/>
    </source>
</evidence>
<dbReference type="SUPFAM" id="SSF53686">
    <property type="entry name" value="Tryptophan synthase beta subunit-like PLP-dependent enzymes"/>
    <property type="match status" value="1"/>
</dbReference>
<evidence type="ECO:0000313" key="1">
    <source>
        <dbReference type="EMBL" id="ESL05124.1"/>
    </source>
</evidence>
<dbReference type="InterPro" id="IPR036052">
    <property type="entry name" value="TrpB-like_PALP_sf"/>
</dbReference>
<dbReference type="EMBL" id="AUPL01007307">
    <property type="protein sequence ID" value="ESL05124.1"/>
    <property type="molecule type" value="Genomic_DNA"/>
</dbReference>
<dbReference type="OrthoDB" id="10259545at2759"/>
<proteinExistence type="predicted"/>
<dbReference type="Gene3D" id="3.40.50.1100">
    <property type="match status" value="1"/>
</dbReference>
<name>A0A061IS56_TRYRA</name>
<keyword evidence="2" id="KW-1185">Reference proteome</keyword>
<dbReference type="VEuPathDB" id="TriTrypDB:TRSC58_07255"/>
<gene>
    <name evidence="1" type="ORF">TRSC58_07255</name>
</gene>
<dbReference type="AlphaFoldDB" id="A0A061IS56"/>
<dbReference type="InterPro" id="IPR050214">
    <property type="entry name" value="Cys_Synth/Cystath_Beta-Synth"/>
</dbReference>